<keyword evidence="3" id="KW-0378">Hydrolase</keyword>
<protein>
    <recommendedName>
        <fullName evidence="7">Flavohemoglobin expression-modulating QEGLA motif protein</fullName>
    </recommendedName>
</protein>
<evidence type="ECO:0000313" key="6">
    <source>
        <dbReference type="Proteomes" id="UP000232163"/>
    </source>
</evidence>
<evidence type="ECO:0000256" key="3">
    <source>
        <dbReference type="ARBA" id="ARBA00022801"/>
    </source>
</evidence>
<dbReference type="NCBIfam" id="TIGR02421">
    <property type="entry name" value="QEGLA"/>
    <property type="match status" value="1"/>
</dbReference>
<dbReference type="Proteomes" id="UP000232163">
    <property type="component" value="Unassembled WGS sequence"/>
</dbReference>
<dbReference type="SMART" id="SM01154">
    <property type="entry name" value="DUF1704"/>
    <property type="match status" value="1"/>
</dbReference>
<comment type="caution">
    <text evidence="5">The sequence shown here is derived from an EMBL/GenBank/DDBJ whole genome shotgun (WGS) entry which is preliminary data.</text>
</comment>
<dbReference type="PANTHER" id="PTHR31817">
    <property type="match status" value="1"/>
</dbReference>
<dbReference type="GO" id="GO:0006508">
    <property type="term" value="P:proteolysis"/>
    <property type="evidence" value="ECO:0007669"/>
    <property type="project" value="UniProtKB-KW"/>
</dbReference>
<keyword evidence="4" id="KW-0482">Metalloprotease</keyword>
<evidence type="ECO:0000313" key="5">
    <source>
        <dbReference type="EMBL" id="PIO45481.1"/>
    </source>
</evidence>
<dbReference type="GO" id="GO:0008237">
    <property type="term" value="F:metallopeptidase activity"/>
    <property type="evidence" value="ECO:0007669"/>
    <property type="project" value="UniProtKB-KW"/>
</dbReference>
<evidence type="ECO:0000256" key="2">
    <source>
        <dbReference type="ARBA" id="ARBA00022670"/>
    </source>
</evidence>
<organism evidence="5 6">
    <name type="scientific">Phyllobacterium zundukense</name>
    <dbReference type="NCBI Taxonomy" id="1867719"/>
    <lineage>
        <taxon>Bacteria</taxon>
        <taxon>Pseudomonadati</taxon>
        <taxon>Pseudomonadota</taxon>
        <taxon>Alphaproteobacteria</taxon>
        <taxon>Hyphomicrobiales</taxon>
        <taxon>Phyllobacteriaceae</taxon>
        <taxon>Phyllobacterium</taxon>
    </lineage>
</organism>
<evidence type="ECO:0000256" key="4">
    <source>
        <dbReference type="ARBA" id="ARBA00023049"/>
    </source>
</evidence>
<dbReference type="AlphaFoldDB" id="A0A2N9W163"/>
<dbReference type="RefSeq" id="WP_100022270.1">
    <property type="nucleotide sequence ID" value="NZ_MZMT01000019.1"/>
</dbReference>
<dbReference type="InterPro" id="IPR012548">
    <property type="entry name" value="MATCAP"/>
</dbReference>
<dbReference type="EMBL" id="MZMT01000019">
    <property type="protein sequence ID" value="PIO45481.1"/>
    <property type="molecule type" value="Genomic_DNA"/>
</dbReference>
<evidence type="ECO:0000256" key="1">
    <source>
        <dbReference type="ARBA" id="ARBA00001947"/>
    </source>
</evidence>
<evidence type="ECO:0008006" key="7">
    <source>
        <dbReference type="Google" id="ProtNLM"/>
    </source>
</evidence>
<dbReference type="PANTHER" id="PTHR31817:SF0">
    <property type="entry name" value="CHROMOSOME UNDETERMINED SCAFFOLD_67, WHOLE GENOME SHOTGUN SEQUENCE"/>
    <property type="match status" value="1"/>
</dbReference>
<dbReference type="InterPro" id="IPR012656">
    <property type="entry name" value="CHP02421_QEGLA"/>
</dbReference>
<proteinExistence type="predicted"/>
<keyword evidence="2" id="KW-0645">Protease</keyword>
<comment type="cofactor">
    <cofactor evidence="1">
        <name>Zn(2+)</name>
        <dbReference type="ChEBI" id="CHEBI:29105"/>
    </cofactor>
</comment>
<dbReference type="GO" id="GO:0080164">
    <property type="term" value="P:regulation of nitric oxide metabolic process"/>
    <property type="evidence" value="ECO:0007669"/>
    <property type="project" value="TreeGrafter"/>
</dbReference>
<gene>
    <name evidence="5" type="ORF">B5P45_07265</name>
</gene>
<dbReference type="Pfam" id="PF08014">
    <property type="entry name" value="MATCAP"/>
    <property type="match status" value="1"/>
</dbReference>
<sequence length="627" mass="69087">MSNAKTQKIKAESADHIAVQGALASIEAGKPVRCDLENGGRLHIDRALPFLCVHVREGRFDDAALDVASANASYLIAPDLNFAALVVEAIGGVMTERFGGFVVLDIGEFERDRLLSEDAPYLPPFEITLSATDQPETLAALNGFAAAVEIVEAKFRSPRLEKLRSNDDPQAHLAVLIGFPCVTVRFAPIYRIPGTDDIYPDLRERVIANIFDAGLQAVAAFLKAKNTFDLPTHRALGRKAFVDAVDRADRSIAEIAGTFDFLLAVTPINADAAWQEFKANGFKRAPKLLYRPLTVHVDLEKKKLFSISFDRFEDPVLFKLYREKQQELDLQFSMLSALETPRFVEMSRALYGRVEPNLLTVAKDILAQTESVADEDQGGSADCRVVEQRARDMIERYRSQYPEFEAKVELRDDLPAGLMVVGDRLLISRSTSVAKARLKALLSHEIGVHLLTYFNGSAQGLRLFRLGLAGYEGAQEGLAVFAEYLVGGMSTGRLRLIAARVVACTAMLEGASFQEVYNAMVREHGFAKNSAFNLTLRLYRGGGLAKDAIYLRGLLEVLAHLAKGGSLDPFWMGKIAVSHFGVMQELNTRGLLRAPVLRPAFLTHPQAKKRLEKARSGLSPIKMIAHS</sequence>
<keyword evidence="6" id="KW-1185">Reference proteome</keyword>
<reference evidence="5 6" key="1">
    <citation type="journal article" date="2017" name="Int J Environ Stud">
        <title>Does the Miocene-Pliocene relict legume Oxytropis triphylla form nitrogen-fixing nodules with a combination of bacterial strains?</title>
        <authorList>
            <person name="Safronova V."/>
            <person name="Belimov A."/>
            <person name="Sazanova A."/>
            <person name="Kuznetsova I."/>
            <person name="Popova J."/>
            <person name="Andronov E."/>
            <person name="Verkhozina A."/>
            <person name="Tikhonovich I."/>
        </authorList>
    </citation>
    <scope>NUCLEOTIDE SEQUENCE [LARGE SCALE GENOMIC DNA]</scope>
    <source>
        <strain evidence="5 6">Tri-38</strain>
    </source>
</reference>
<accession>A0A2N9W163</accession>
<name>A0A2N9W163_9HYPH</name>